<name>A0A814IA17_9BILA</name>
<dbReference type="EMBL" id="CAJNOC010004401">
    <property type="protein sequence ID" value="CAF1020457.1"/>
    <property type="molecule type" value="Genomic_DNA"/>
</dbReference>
<protein>
    <submittedName>
        <fullName evidence="1">Uncharacterized protein</fullName>
    </submittedName>
</protein>
<evidence type="ECO:0000313" key="1">
    <source>
        <dbReference type="EMBL" id="CAF1020457.1"/>
    </source>
</evidence>
<organism evidence="1 2">
    <name type="scientific">Brachionus calyciflorus</name>
    <dbReference type="NCBI Taxonomy" id="104777"/>
    <lineage>
        <taxon>Eukaryota</taxon>
        <taxon>Metazoa</taxon>
        <taxon>Spiralia</taxon>
        <taxon>Gnathifera</taxon>
        <taxon>Rotifera</taxon>
        <taxon>Eurotatoria</taxon>
        <taxon>Monogononta</taxon>
        <taxon>Pseudotrocha</taxon>
        <taxon>Ploima</taxon>
        <taxon>Brachionidae</taxon>
        <taxon>Brachionus</taxon>
    </lineage>
</organism>
<keyword evidence="2" id="KW-1185">Reference proteome</keyword>
<proteinExistence type="predicted"/>
<comment type="caution">
    <text evidence="1">The sequence shown here is derived from an EMBL/GenBank/DDBJ whole genome shotgun (WGS) entry which is preliminary data.</text>
</comment>
<reference evidence="1" key="1">
    <citation type="submission" date="2021-02" db="EMBL/GenBank/DDBJ databases">
        <authorList>
            <person name="Nowell W R."/>
        </authorList>
    </citation>
    <scope>NUCLEOTIDE SEQUENCE</scope>
    <source>
        <strain evidence="1">Ploen Becks lab</strain>
    </source>
</reference>
<gene>
    <name evidence="1" type="ORF">OXX778_LOCUS17354</name>
</gene>
<sequence>MFSKKKKKILRRRTTIRKQLRKRRVNNLDKKENNFDESPNIIEPLYDTRYPRNATDINQPPKLFSKIEKKSLSIDNISLEVANEANIKNFNQKNFGKKNKSKRQCCTIL</sequence>
<accession>A0A814IA17</accession>
<dbReference type="Proteomes" id="UP000663879">
    <property type="component" value="Unassembled WGS sequence"/>
</dbReference>
<dbReference type="AlphaFoldDB" id="A0A814IA17"/>
<evidence type="ECO:0000313" key="2">
    <source>
        <dbReference type="Proteomes" id="UP000663879"/>
    </source>
</evidence>